<dbReference type="SMART" id="SM01296">
    <property type="entry name" value="N2227"/>
    <property type="match status" value="1"/>
</dbReference>
<dbReference type="Gene3D" id="3.40.50.150">
    <property type="entry name" value="Vaccinia Virus protein VP39"/>
    <property type="match status" value="1"/>
</dbReference>
<evidence type="ECO:0000313" key="8">
    <source>
        <dbReference type="Proteomes" id="UP000245946"/>
    </source>
</evidence>
<feature type="region of interest" description="Disordered" evidence="6">
    <location>
        <begin position="71"/>
        <end position="106"/>
    </location>
</feature>
<keyword evidence="3" id="KW-0489">Methyltransferase</keyword>
<feature type="compositionally biased region" description="Basic and acidic residues" evidence="6">
    <location>
        <begin position="19"/>
        <end position="28"/>
    </location>
</feature>
<reference evidence="7 8" key="1">
    <citation type="journal article" date="2018" name="Mol. Biol. Evol.">
        <title>Broad Genomic Sampling Reveals a Smut Pathogenic Ancestry of the Fungal Clade Ustilaginomycotina.</title>
        <authorList>
            <person name="Kijpornyongpan T."/>
            <person name="Mondo S.J."/>
            <person name="Barry K."/>
            <person name="Sandor L."/>
            <person name="Lee J."/>
            <person name="Lipzen A."/>
            <person name="Pangilinan J."/>
            <person name="LaButti K."/>
            <person name="Hainaut M."/>
            <person name="Henrissat B."/>
            <person name="Grigoriev I.V."/>
            <person name="Spatafora J.W."/>
            <person name="Aime M.C."/>
        </authorList>
    </citation>
    <scope>NUCLEOTIDE SEQUENCE [LARGE SCALE GENOMIC DNA]</scope>
    <source>
        <strain evidence="7 8">MCA 4186</strain>
    </source>
</reference>
<dbReference type="GeneID" id="37267777"/>
<evidence type="ECO:0000256" key="4">
    <source>
        <dbReference type="ARBA" id="ARBA00022679"/>
    </source>
</evidence>
<keyword evidence="5" id="KW-0949">S-adenosyl-L-methionine</keyword>
<dbReference type="InterPro" id="IPR029063">
    <property type="entry name" value="SAM-dependent_MTases_sf"/>
</dbReference>
<dbReference type="InterPro" id="IPR012901">
    <property type="entry name" value="CARME"/>
</dbReference>
<proteinExistence type="inferred from homology"/>
<dbReference type="AlphaFoldDB" id="A0A316Z7L5"/>
<feature type="region of interest" description="Disordered" evidence="6">
    <location>
        <begin position="144"/>
        <end position="203"/>
    </location>
</feature>
<dbReference type="GO" id="GO:0032259">
    <property type="term" value="P:methylation"/>
    <property type="evidence" value="ECO:0007669"/>
    <property type="project" value="UniProtKB-KW"/>
</dbReference>
<evidence type="ECO:0000313" key="7">
    <source>
        <dbReference type="EMBL" id="PWN97760.1"/>
    </source>
</evidence>
<dbReference type="SUPFAM" id="SSF53335">
    <property type="entry name" value="S-adenosyl-L-methionine-dependent methyltransferases"/>
    <property type="match status" value="1"/>
</dbReference>
<evidence type="ECO:0000256" key="5">
    <source>
        <dbReference type="ARBA" id="ARBA00022691"/>
    </source>
</evidence>
<comment type="similarity">
    <text evidence="1">Belongs to the carnosine N-methyltransferase family.</text>
</comment>
<protein>
    <recommendedName>
        <fullName evidence="2">carnosine N-methyltransferase</fullName>
        <ecNumber evidence="2">2.1.1.22</ecNumber>
    </recommendedName>
</protein>
<evidence type="ECO:0000256" key="2">
    <source>
        <dbReference type="ARBA" id="ARBA00012003"/>
    </source>
</evidence>
<evidence type="ECO:0000256" key="3">
    <source>
        <dbReference type="ARBA" id="ARBA00022603"/>
    </source>
</evidence>
<evidence type="ECO:0000256" key="1">
    <source>
        <dbReference type="ARBA" id="ARBA00010086"/>
    </source>
</evidence>
<dbReference type="EMBL" id="KZ819294">
    <property type="protein sequence ID" value="PWN97760.1"/>
    <property type="molecule type" value="Genomic_DNA"/>
</dbReference>
<feature type="region of interest" description="Disordered" evidence="6">
    <location>
        <begin position="1"/>
        <end position="28"/>
    </location>
</feature>
<feature type="compositionally biased region" description="Low complexity" evidence="6">
    <location>
        <begin position="154"/>
        <end position="166"/>
    </location>
</feature>
<dbReference type="PANTHER" id="PTHR12303:SF6">
    <property type="entry name" value="CARNOSINE N-METHYLTRANSFERASE"/>
    <property type="match status" value="1"/>
</dbReference>
<dbReference type="EC" id="2.1.1.22" evidence="2"/>
<dbReference type="Pfam" id="PF07942">
    <property type="entry name" value="CARME"/>
    <property type="match status" value="1"/>
</dbReference>
<keyword evidence="8" id="KW-1185">Reference proteome</keyword>
<keyword evidence="4" id="KW-0808">Transferase</keyword>
<dbReference type="STRING" id="58919.A0A316Z7L5"/>
<dbReference type="Proteomes" id="UP000245946">
    <property type="component" value="Unassembled WGS sequence"/>
</dbReference>
<sequence>MQAAPHSHSHASSSALPAPERELSDAEKERLHFQSVLQAFDAYLPHSLETNNARRRSYYALPRAHRTLLSQLGPTIPGPMAAAASDEEGHSTGIAEQTAPSEMAPGGIGFKARLAEIDDRIRRNADVLSLIVDDSRGFFGEAGGVESEAERDSSGSGSDGANASASEKGKRAHDGQEQSAGRQGAAQHQHGTDPRRRRRVADQDLDKIRSTIKQLVRDWSDEGNAEREAAYGPVLDALDARFGTIAAADRPAVRVLVPGAGLGRLAFEVAWQGYSCQGNEYSFFMLLASHWILNKSARRHEHTIYPYVHSSSNWRSAQDLLQGVRIPDVNPSDLPPHVDFSMVAGEFVDVYSKAQEGAAWDAVATVYFVDTARNVVRYLEVLNHVLPVGGIWINAGPLLWHYENNGDLSIELTLEEMLGLVEQMGFELLKHRALPPQPYTGNAACMLSYQYTPAFWVARKVRDVTPAPSI</sequence>
<dbReference type="GO" id="GO:0030735">
    <property type="term" value="F:carnosine N-methyltransferase activity"/>
    <property type="evidence" value="ECO:0007669"/>
    <property type="project" value="UniProtKB-EC"/>
</dbReference>
<organism evidence="7 8">
    <name type="scientific">Tilletiopsis washingtonensis</name>
    <dbReference type="NCBI Taxonomy" id="58919"/>
    <lineage>
        <taxon>Eukaryota</taxon>
        <taxon>Fungi</taxon>
        <taxon>Dikarya</taxon>
        <taxon>Basidiomycota</taxon>
        <taxon>Ustilaginomycotina</taxon>
        <taxon>Exobasidiomycetes</taxon>
        <taxon>Entylomatales</taxon>
        <taxon>Entylomatales incertae sedis</taxon>
        <taxon>Tilletiopsis</taxon>
    </lineage>
</organism>
<feature type="compositionally biased region" description="Basic and acidic residues" evidence="6">
    <location>
        <begin position="190"/>
        <end position="203"/>
    </location>
</feature>
<gene>
    <name evidence="7" type="ORF">FA09DRAFT_298051</name>
</gene>
<feature type="compositionally biased region" description="Basic and acidic residues" evidence="6">
    <location>
        <begin position="167"/>
        <end position="176"/>
    </location>
</feature>
<name>A0A316Z7L5_9BASI</name>
<dbReference type="PANTHER" id="PTHR12303">
    <property type="entry name" value="CARNOSINE N-METHYLTRANSFERASE"/>
    <property type="match status" value="1"/>
</dbReference>
<accession>A0A316Z7L5</accession>
<dbReference type="RefSeq" id="XP_025598039.1">
    <property type="nucleotide sequence ID" value="XM_025740231.1"/>
</dbReference>
<evidence type="ECO:0000256" key="6">
    <source>
        <dbReference type="SAM" id="MobiDB-lite"/>
    </source>
</evidence>
<feature type="compositionally biased region" description="Low complexity" evidence="6">
    <location>
        <begin position="1"/>
        <end position="18"/>
    </location>
</feature>
<dbReference type="OrthoDB" id="978at2759"/>